<dbReference type="Pfam" id="PF02932">
    <property type="entry name" value="Neur_chan_memb"/>
    <property type="match status" value="1"/>
</dbReference>
<dbReference type="InterPro" id="IPR038050">
    <property type="entry name" value="Neuro_actylchol_rec"/>
</dbReference>
<keyword evidence="8" id="KW-0770">Synapse</keyword>
<reference evidence="23 24" key="1">
    <citation type="journal article" date="2018" name="Nat. Ecol. Evol.">
        <title>Shark genomes provide insights into elasmobranch evolution and the origin of vertebrates.</title>
        <authorList>
            <person name="Hara Y"/>
            <person name="Yamaguchi K"/>
            <person name="Onimaru K"/>
            <person name="Kadota M"/>
            <person name="Koyanagi M"/>
            <person name="Keeley SD"/>
            <person name="Tatsumi K"/>
            <person name="Tanaka K"/>
            <person name="Motone F"/>
            <person name="Kageyama Y"/>
            <person name="Nozu R"/>
            <person name="Adachi N"/>
            <person name="Nishimura O"/>
            <person name="Nakagawa R"/>
            <person name="Tanegashima C"/>
            <person name="Kiyatake I"/>
            <person name="Matsumoto R"/>
            <person name="Murakumo K"/>
            <person name="Nishida K"/>
            <person name="Terakita A"/>
            <person name="Kuratani S"/>
            <person name="Sato K"/>
            <person name="Hyodo S Kuraku.S."/>
        </authorList>
    </citation>
    <scope>NUCLEOTIDE SEQUENCE [LARGE SCALE GENOMIC DNA]</scope>
</reference>
<comment type="caution">
    <text evidence="23">The sequence shown here is derived from an EMBL/GenBank/DDBJ whole genome shotgun (WGS) entry which is preliminary data.</text>
</comment>
<dbReference type="Gene3D" id="2.70.170.10">
    <property type="entry name" value="Neurotransmitter-gated ion-channel ligand-binding domain"/>
    <property type="match status" value="1"/>
</dbReference>
<feature type="signal peptide" evidence="20">
    <location>
        <begin position="1"/>
        <end position="17"/>
    </location>
</feature>
<evidence type="ECO:0000256" key="19">
    <source>
        <dbReference type="ARBA" id="ARBA00036239"/>
    </source>
</evidence>
<evidence type="ECO:0000256" key="10">
    <source>
        <dbReference type="ARBA" id="ARBA00023136"/>
    </source>
</evidence>
<evidence type="ECO:0000256" key="8">
    <source>
        <dbReference type="ARBA" id="ARBA00023018"/>
    </source>
</evidence>
<gene>
    <name evidence="23" type="ORF">chiPu_0017837</name>
</gene>
<dbReference type="Proteomes" id="UP000287033">
    <property type="component" value="Unassembled WGS sequence"/>
</dbReference>
<comment type="similarity">
    <text evidence="20">Belongs to the ligand-gated ion channel (TC 1.A.9) family.</text>
</comment>
<name>A0A401RJ70_CHIPU</name>
<dbReference type="GO" id="GO:0004888">
    <property type="term" value="F:transmembrane signaling receptor activity"/>
    <property type="evidence" value="ECO:0007669"/>
    <property type="project" value="InterPro"/>
</dbReference>
<dbReference type="GO" id="GO:0022848">
    <property type="term" value="F:acetylcholine-gated monoatomic cation-selective channel activity"/>
    <property type="evidence" value="ECO:0007669"/>
    <property type="project" value="InterPro"/>
</dbReference>
<keyword evidence="9 20" id="KW-0406">Ion transport</keyword>
<keyword evidence="5 20" id="KW-0812">Transmembrane</keyword>
<dbReference type="OMA" id="TEHEVWI"/>
<evidence type="ECO:0000256" key="17">
    <source>
        <dbReference type="ARBA" id="ARBA00034104"/>
    </source>
</evidence>
<protein>
    <recommendedName>
        <fullName evidence="25">Neurotransmitter-gated ion-channel ligand-binding domain-containing protein</fullName>
    </recommendedName>
</protein>
<keyword evidence="24" id="KW-1185">Reference proteome</keyword>
<evidence type="ECO:0000256" key="15">
    <source>
        <dbReference type="ARBA" id="ARBA00023286"/>
    </source>
</evidence>
<dbReference type="EMBL" id="BEZZ01001387">
    <property type="protein sequence ID" value="GCC18180.1"/>
    <property type="molecule type" value="Genomic_DNA"/>
</dbReference>
<dbReference type="PROSITE" id="PS00236">
    <property type="entry name" value="NEUROTR_ION_CHANNEL"/>
    <property type="match status" value="1"/>
</dbReference>
<dbReference type="InterPro" id="IPR036719">
    <property type="entry name" value="Neuro-gated_channel_TM_sf"/>
</dbReference>
<keyword evidence="15" id="KW-1071">Ligand-gated ion channel</keyword>
<comment type="catalytic activity">
    <reaction evidence="19">
        <text>Na(+)(in) = Na(+)(out)</text>
        <dbReference type="Rhea" id="RHEA:34963"/>
        <dbReference type="ChEBI" id="CHEBI:29101"/>
    </reaction>
</comment>
<evidence type="ECO:0000256" key="20">
    <source>
        <dbReference type="RuleBase" id="RU000687"/>
    </source>
</evidence>
<dbReference type="FunFam" id="1.20.58.390:FF:000048">
    <property type="entry name" value="Cholinergic receptor nicotinic epsilon subunit"/>
    <property type="match status" value="1"/>
</dbReference>
<dbReference type="PRINTS" id="PR00254">
    <property type="entry name" value="NICOTINICR"/>
</dbReference>
<comment type="subcellular location">
    <subcellularLocation>
        <location evidence="17">Postsynaptic cell membrane</location>
        <topology evidence="17">Multi-pass membrane protein</topology>
    </subcellularLocation>
</comment>
<accession>A0A401RJ70</accession>
<dbReference type="STRING" id="137246.A0A401RJ70"/>
<dbReference type="Pfam" id="PF02931">
    <property type="entry name" value="Neur_chan_LBD"/>
    <property type="match status" value="1"/>
</dbReference>
<keyword evidence="12" id="KW-0675">Receptor</keyword>
<sequence length="395" mass="45032">MALPLLLILCLVLEAQSNEEEKLLNVLFNNYDARIRPARFYGDVIDVTLKLTLTNLISLKEKEETLTTNVWIEIQWTDYRLSWNSSDYAGIELVRIPSRMVWLPEIVLENNIDGGFEIAYYANVLVSNDGSIYWLPPAIYRSACAIAVTYFPFDWQNCSLVFRSQAYNAHEINLELSTEEGTLIEWIHIDPEDFTAGCQKCTLSISVLLAQTIFLFLIAQKIPETSLNVPLIGKYLIFVMVVCTLIVTNCVIVLNVSLRTPNTHSMSEKIKQVRAFATVFLTEYEWEFSHILLSECSDIDIGTTVDLYRNLAHFAPDIKTCVDACNFIAKSTKEQNDFESENENWILIGKVIDKACFWIALLLFTIGTVTIFLTGHFNQAPEFPFPGDPRKYTPD</sequence>
<dbReference type="InterPro" id="IPR018000">
    <property type="entry name" value="Neurotransmitter_ion_chnl_CS"/>
</dbReference>
<evidence type="ECO:0000259" key="21">
    <source>
        <dbReference type="Pfam" id="PF02931"/>
    </source>
</evidence>
<evidence type="ECO:0000313" key="24">
    <source>
        <dbReference type="Proteomes" id="UP000287033"/>
    </source>
</evidence>
<dbReference type="PANTHER" id="PTHR18945">
    <property type="entry name" value="NEUROTRANSMITTER GATED ION CHANNEL"/>
    <property type="match status" value="1"/>
</dbReference>
<comment type="catalytic activity">
    <reaction evidence="18">
        <text>K(+)(in) = K(+)(out)</text>
        <dbReference type="Rhea" id="RHEA:29463"/>
        <dbReference type="ChEBI" id="CHEBI:29103"/>
    </reaction>
</comment>
<dbReference type="InterPro" id="IPR006201">
    <property type="entry name" value="Neur_channel"/>
</dbReference>
<evidence type="ECO:0000256" key="5">
    <source>
        <dbReference type="ARBA" id="ARBA00022692"/>
    </source>
</evidence>
<evidence type="ECO:0000256" key="9">
    <source>
        <dbReference type="ARBA" id="ARBA00023065"/>
    </source>
</evidence>
<evidence type="ECO:0000256" key="6">
    <source>
        <dbReference type="ARBA" id="ARBA00022729"/>
    </source>
</evidence>
<evidence type="ECO:0000256" key="2">
    <source>
        <dbReference type="ARBA" id="ARBA00011293"/>
    </source>
</evidence>
<keyword evidence="3 20" id="KW-0813">Transport</keyword>
<evidence type="ECO:0000256" key="4">
    <source>
        <dbReference type="ARBA" id="ARBA00022475"/>
    </source>
</evidence>
<organism evidence="23 24">
    <name type="scientific">Chiloscyllium punctatum</name>
    <name type="common">Brownbanded bambooshark</name>
    <name type="synonym">Hemiscyllium punctatum</name>
    <dbReference type="NCBI Taxonomy" id="137246"/>
    <lineage>
        <taxon>Eukaryota</taxon>
        <taxon>Metazoa</taxon>
        <taxon>Chordata</taxon>
        <taxon>Craniata</taxon>
        <taxon>Vertebrata</taxon>
        <taxon>Chondrichthyes</taxon>
        <taxon>Elasmobranchii</taxon>
        <taxon>Galeomorphii</taxon>
        <taxon>Galeoidea</taxon>
        <taxon>Orectolobiformes</taxon>
        <taxon>Hemiscylliidae</taxon>
        <taxon>Chiloscyllium</taxon>
    </lineage>
</organism>
<dbReference type="GO" id="GO:0045211">
    <property type="term" value="C:postsynaptic membrane"/>
    <property type="evidence" value="ECO:0007669"/>
    <property type="project" value="UniProtKB-SubCell"/>
</dbReference>
<keyword evidence="10 20" id="KW-0472">Membrane</keyword>
<comment type="function">
    <text evidence="1">After binding acetylcholine, the AChR responds by an extensive change in conformation that affects all subunits and leads to opening of an ion-conducting channel across the plasma membrane.</text>
</comment>
<comment type="caution">
    <text evidence="20">Lacks conserved residue(s) required for the propagation of feature annotation.</text>
</comment>
<feature type="transmembrane region" description="Helical" evidence="20">
    <location>
        <begin position="355"/>
        <end position="377"/>
    </location>
</feature>
<keyword evidence="14" id="KW-0628">Postsynaptic cell membrane</keyword>
<evidence type="ECO:0000256" key="1">
    <source>
        <dbReference type="ARBA" id="ARBA00003328"/>
    </source>
</evidence>
<dbReference type="InterPro" id="IPR002394">
    <property type="entry name" value="Nicotinic_acetylcholine_rcpt"/>
</dbReference>
<evidence type="ECO:0000259" key="22">
    <source>
        <dbReference type="Pfam" id="PF02932"/>
    </source>
</evidence>
<evidence type="ECO:0000256" key="11">
    <source>
        <dbReference type="ARBA" id="ARBA00023157"/>
    </source>
</evidence>
<evidence type="ECO:0000256" key="12">
    <source>
        <dbReference type="ARBA" id="ARBA00023170"/>
    </source>
</evidence>
<keyword evidence="7 20" id="KW-1133">Transmembrane helix</keyword>
<feature type="chain" id="PRO_5022270828" description="Neurotransmitter-gated ion-channel ligand-binding domain-containing protein" evidence="20">
    <location>
        <begin position="18"/>
        <end position="395"/>
    </location>
</feature>
<evidence type="ECO:0000256" key="3">
    <source>
        <dbReference type="ARBA" id="ARBA00022448"/>
    </source>
</evidence>
<keyword evidence="6 20" id="KW-0732">Signal</keyword>
<evidence type="ECO:0000256" key="18">
    <source>
        <dbReference type="ARBA" id="ARBA00034430"/>
    </source>
</evidence>
<proteinExistence type="inferred from homology"/>
<evidence type="ECO:0008006" key="25">
    <source>
        <dbReference type="Google" id="ProtNLM"/>
    </source>
</evidence>
<dbReference type="SUPFAM" id="SSF90112">
    <property type="entry name" value="Neurotransmitter-gated ion-channel transmembrane pore"/>
    <property type="match status" value="1"/>
</dbReference>
<dbReference type="SUPFAM" id="SSF63712">
    <property type="entry name" value="Nicotinic receptor ligand binding domain-like"/>
    <property type="match status" value="1"/>
</dbReference>
<keyword evidence="13" id="KW-0325">Glycoprotein</keyword>
<evidence type="ECO:0000256" key="16">
    <source>
        <dbReference type="ARBA" id="ARBA00023303"/>
    </source>
</evidence>
<dbReference type="FunFam" id="2.70.170.10:FF:000012">
    <property type="entry name" value="Nicotinic acetylcholine receptor subunit gamma"/>
    <property type="match status" value="1"/>
</dbReference>
<dbReference type="PRINTS" id="PR00252">
    <property type="entry name" value="NRIONCHANNEL"/>
</dbReference>
<evidence type="ECO:0000256" key="14">
    <source>
        <dbReference type="ARBA" id="ARBA00023257"/>
    </source>
</evidence>
<feature type="domain" description="Neurotransmitter-gated ion-channel ligand-binding" evidence="21">
    <location>
        <begin position="20"/>
        <end position="196"/>
    </location>
</feature>
<feature type="domain" description="Neurotransmitter-gated ion-channel transmembrane" evidence="22">
    <location>
        <begin position="312"/>
        <end position="372"/>
    </location>
</feature>
<dbReference type="OrthoDB" id="5975154at2759"/>
<evidence type="ECO:0000313" key="23">
    <source>
        <dbReference type="EMBL" id="GCC18180.1"/>
    </source>
</evidence>
<keyword evidence="4" id="KW-1003">Cell membrane</keyword>
<feature type="transmembrane region" description="Helical" evidence="20">
    <location>
        <begin position="235"/>
        <end position="258"/>
    </location>
</feature>
<comment type="subunit">
    <text evidence="2">Pentamer of two alpha chains, and one each of the beta, delta, and gamma chains.</text>
</comment>
<evidence type="ECO:0000256" key="7">
    <source>
        <dbReference type="ARBA" id="ARBA00022989"/>
    </source>
</evidence>
<dbReference type="InterPro" id="IPR006029">
    <property type="entry name" value="Neurotrans-gated_channel_TM"/>
</dbReference>
<keyword evidence="11" id="KW-1015">Disulfide bond</keyword>
<keyword evidence="16 20" id="KW-0407">Ion channel</keyword>
<evidence type="ECO:0000256" key="13">
    <source>
        <dbReference type="ARBA" id="ARBA00023180"/>
    </source>
</evidence>
<dbReference type="Gene3D" id="1.20.58.390">
    <property type="entry name" value="Neurotransmitter-gated ion-channel transmembrane domain"/>
    <property type="match status" value="2"/>
</dbReference>
<dbReference type="InterPro" id="IPR036734">
    <property type="entry name" value="Neur_chan_lig-bd_sf"/>
</dbReference>
<dbReference type="AlphaFoldDB" id="A0A401RJ70"/>
<dbReference type="InterPro" id="IPR006202">
    <property type="entry name" value="Neur_chan_lig-bd"/>
</dbReference>